<sequence>MLTEALATFHSVAAAAADPDASLIERERELINFRSYYLDRNGDDADSEDLTDINQKSAAVSHNGYVGCGSCDRKPPSAEAKQETEKQASKSRHLKVVVRLDDSQNVRHQKRSTMFLVGPEPVETPYYSMLHTWFNSKAMEKVRI</sequence>
<reference evidence="2 3" key="1">
    <citation type="submission" date="2022-12" db="EMBL/GenBank/DDBJ databases">
        <title>Chromosome-scale assembly of the Ensete ventricosum genome.</title>
        <authorList>
            <person name="Dussert Y."/>
            <person name="Stocks J."/>
            <person name="Wendawek A."/>
            <person name="Woldeyes F."/>
            <person name="Nichols R.A."/>
            <person name="Borrell J.S."/>
        </authorList>
    </citation>
    <scope>NUCLEOTIDE SEQUENCE [LARGE SCALE GENOMIC DNA]</scope>
    <source>
        <strain evidence="3">cv. Maze</strain>
        <tissue evidence="2">Seeds</tissue>
    </source>
</reference>
<evidence type="ECO:0000313" key="2">
    <source>
        <dbReference type="EMBL" id="KAJ8491779.1"/>
    </source>
</evidence>
<keyword evidence="3" id="KW-1185">Reference proteome</keyword>
<evidence type="ECO:0000313" key="3">
    <source>
        <dbReference type="Proteomes" id="UP001222027"/>
    </source>
</evidence>
<protein>
    <submittedName>
        <fullName evidence="2">Uncharacterized protein</fullName>
    </submittedName>
</protein>
<name>A0AAV8PN92_ENSVE</name>
<dbReference type="AlphaFoldDB" id="A0AAV8PN92"/>
<organism evidence="2 3">
    <name type="scientific">Ensete ventricosum</name>
    <name type="common">Abyssinian banana</name>
    <name type="synonym">Musa ensete</name>
    <dbReference type="NCBI Taxonomy" id="4639"/>
    <lineage>
        <taxon>Eukaryota</taxon>
        <taxon>Viridiplantae</taxon>
        <taxon>Streptophyta</taxon>
        <taxon>Embryophyta</taxon>
        <taxon>Tracheophyta</taxon>
        <taxon>Spermatophyta</taxon>
        <taxon>Magnoliopsida</taxon>
        <taxon>Liliopsida</taxon>
        <taxon>Zingiberales</taxon>
        <taxon>Musaceae</taxon>
        <taxon>Ensete</taxon>
    </lineage>
</organism>
<feature type="region of interest" description="Disordered" evidence="1">
    <location>
        <begin position="72"/>
        <end position="92"/>
    </location>
</feature>
<gene>
    <name evidence="2" type="ORF">OPV22_013500</name>
</gene>
<comment type="caution">
    <text evidence="2">The sequence shown here is derived from an EMBL/GenBank/DDBJ whole genome shotgun (WGS) entry which is preliminary data.</text>
</comment>
<dbReference type="Proteomes" id="UP001222027">
    <property type="component" value="Unassembled WGS sequence"/>
</dbReference>
<accession>A0AAV8PN92</accession>
<evidence type="ECO:0000256" key="1">
    <source>
        <dbReference type="SAM" id="MobiDB-lite"/>
    </source>
</evidence>
<proteinExistence type="predicted"/>
<feature type="compositionally biased region" description="Basic and acidic residues" evidence="1">
    <location>
        <begin position="72"/>
        <end position="88"/>
    </location>
</feature>
<dbReference type="EMBL" id="JAQQAF010000004">
    <property type="protein sequence ID" value="KAJ8491779.1"/>
    <property type="molecule type" value="Genomic_DNA"/>
</dbReference>